<keyword evidence="2" id="KW-1185">Reference proteome</keyword>
<accession>A0ABV6R9A3</accession>
<name>A0ABV6R9A3_9MICO</name>
<dbReference type="EMBL" id="JBHLSV010000005">
    <property type="protein sequence ID" value="MFC0673570.1"/>
    <property type="molecule type" value="Genomic_DNA"/>
</dbReference>
<evidence type="ECO:0000313" key="1">
    <source>
        <dbReference type="EMBL" id="MFC0673570.1"/>
    </source>
</evidence>
<dbReference type="Proteomes" id="UP001589793">
    <property type="component" value="Unassembled WGS sequence"/>
</dbReference>
<evidence type="ECO:0000313" key="2">
    <source>
        <dbReference type="Proteomes" id="UP001589793"/>
    </source>
</evidence>
<protein>
    <submittedName>
        <fullName evidence="1">Uncharacterized protein</fullName>
    </submittedName>
</protein>
<gene>
    <name evidence="1" type="ORF">ACFFF6_06335</name>
</gene>
<sequence>MDTIYLGTLDDILNTEGVATFMFYDDDHQLTDDEKQAVVDECTPWITAQLEARGYEVADAIYGPEDRGAYHVSGTRWERDREEIGRQLAAVEGGTGPEEPLADAIERVLARRETA</sequence>
<organism evidence="1 2">
    <name type="scientific">Brachybacterium hainanense</name>
    <dbReference type="NCBI Taxonomy" id="1541174"/>
    <lineage>
        <taxon>Bacteria</taxon>
        <taxon>Bacillati</taxon>
        <taxon>Actinomycetota</taxon>
        <taxon>Actinomycetes</taxon>
        <taxon>Micrococcales</taxon>
        <taxon>Dermabacteraceae</taxon>
        <taxon>Brachybacterium</taxon>
    </lineage>
</organism>
<reference evidence="1 2" key="1">
    <citation type="submission" date="2024-09" db="EMBL/GenBank/DDBJ databases">
        <authorList>
            <person name="Sun Q."/>
            <person name="Mori K."/>
        </authorList>
    </citation>
    <scope>NUCLEOTIDE SEQUENCE [LARGE SCALE GENOMIC DNA]</scope>
    <source>
        <strain evidence="1 2">CICC 10874</strain>
    </source>
</reference>
<dbReference type="RefSeq" id="WP_376979231.1">
    <property type="nucleotide sequence ID" value="NZ_JBHLSV010000005.1"/>
</dbReference>
<comment type="caution">
    <text evidence="1">The sequence shown here is derived from an EMBL/GenBank/DDBJ whole genome shotgun (WGS) entry which is preliminary data.</text>
</comment>
<proteinExistence type="predicted"/>